<feature type="transmembrane region" description="Helical" evidence="2">
    <location>
        <begin position="20"/>
        <end position="44"/>
    </location>
</feature>
<evidence type="ECO:0000313" key="5">
    <source>
        <dbReference type="Proteomes" id="UP000618460"/>
    </source>
</evidence>
<feature type="transmembrane region" description="Helical" evidence="2">
    <location>
        <begin position="221"/>
        <end position="244"/>
    </location>
</feature>
<dbReference type="InterPro" id="IPR050300">
    <property type="entry name" value="GDXG_lipolytic_enzyme"/>
</dbReference>
<protein>
    <recommendedName>
        <fullName evidence="3">BD-FAE-like domain-containing protein</fullName>
    </recommendedName>
</protein>
<dbReference type="AlphaFoldDB" id="A0A917WTN3"/>
<organism evidence="4 5">
    <name type="scientific">Paraliobacillus quinghaiensis</name>
    <dbReference type="NCBI Taxonomy" id="470815"/>
    <lineage>
        <taxon>Bacteria</taxon>
        <taxon>Bacillati</taxon>
        <taxon>Bacillota</taxon>
        <taxon>Bacilli</taxon>
        <taxon>Bacillales</taxon>
        <taxon>Bacillaceae</taxon>
        <taxon>Paraliobacillus</taxon>
    </lineage>
</organism>
<proteinExistence type="predicted"/>
<dbReference type="InterPro" id="IPR029058">
    <property type="entry name" value="AB_hydrolase_fold"/>
</dbReference>
<feature type="transmembrane region" description="Helical" evidence="2">
    <location>
        <begin position="81"/>
        <end position="101"/>
    </location>
</feature>
<keyword evidence="1" id="KW-0378">Hydrolase</keyword>
<accession>A0A917WTN3</accession>
<keyword evidence="5" id="KW-1185">Reference proteome</keyword>
<dbReference type="InterPro" id="IPR049492">
    <property type="entry name" value="BD-FAE-like_dom"/>
</dbReference>
<dbReference type="GO" id="GO:0016787">
    <property type="term" value="F:hydrolase activity"/>
    <property type="evidence" value="ECO:0007669"/>
    <property type="project" value="UniProtKB-KW"/>
</dbReference>
<dbReference type="OrthoDB" id="9815425at2"/>
<feature type="domain" description="BD-FAE-like" evidence="3">
    <location>
        <begin position="316"/>
        <end position="446"/>
    </location>
</feature>
<dbReference type="Gene3D" id="3.40.50.1820">
    <property type="entry name" value="alpha/beta hydrolase"/>
    <property type="match status" value="1"/>
</dbReference>
<dbReference type="PANTHER" id="PTHR48081:SF6">
    <property type="entry name" value="PEPTIDASE S9 PROLYL OLIGOPEPTIDASE CATALYTIC DOMAIN-CONTAINING PROTEIN"/>
    <property type="match status" value="1"/>
</dbReference>
<dbReference type="SUPFAM" id="SSF53474">
    <property type="entry name" value="alpha/beta-Hydrolases"/>
    <property type="match status" value="1"/>
</dbReference>
<dbReference type="RefSeq" id="WP_117153778.1">
    <property type="nucleotide sequence ID" value="NZ_BMLG01000004.1"/>
</dbReference>
<evidence type="ECO:0000256" key="1">
    <source>
        <dbReference type="ARBA" id="ARBA00022801"/>
    </source>
</evidence>
<reference evidence="4" key="2">
    <citation type="submission" date="2020-09" db="EMBL/GenBank/DDBJ databases">
        <authorList>
            <person name="Sun Q."/>
            <person name="Zhou Y."/>
        </authorList>
    </citation>
    <scope>NUCLEOTIDE SEQUENCE</scope>
    <source>
        <strain evidence="4">CGMCC 1.6333</strain>
    </source>
</reference>
<dbReference type="Pfam" id="PF20434">
    <property type="entry name" value="BD-FAE"/>
    <property type="match status" value="1"/>
</dbReference>
<dbReference type="Proteomes" id="UP000618460">
    <property type="component" value="Unassembled WGS sequence"/>
</dbReference>
<dbReference type="PANTHER" id="PTHR48081">
    <property type="entry name" value="AB HYDROLASE SUPERFAMILY PROTEIN C4A8.06C"/>
    <property type="match status" value="1"/>
</dbReference>
<evidence type="ECO:0000259" key="3">
    <source>
        <dbReference type="Pfam" id="PF20434"/>
    </source>
</evidence>
<name>A0A917WTN3_9BACI</name>
<keyword evidence="2" id="KW-0472">Membrane</keyword>
<reference evidence="4" key="1">
    <citation type="journal article" date="2014" name="Int. J. Syst. Evol. Microbiol.">
        <title>Complete genome sequence of Corynebacterium casei LMG S-19264T (=DSM 44701T), isolated from a smear-ripened cheese.</title>
        <authorList>
            <consortium name="US DOE Joint Genome Institute (JGI-PGF)"/>
            <person name="Walter F."/>
            <person name="Albersmeier A."/>
            <person name="Kalinowski J."/>
            <person name="Ruckert C."/>
        </authorList>
    </citation>
    <scope>NUCLEOTIDE SEQUENCE</scope>
    <source>
        <strain evidence="4">CGMCC 1.6333</strain>
    </source>
</reference>
<sequence length="561" mass="61977">MSNPMIQRQPNFFSSPKRSFTTTFSTVVLIANLLALTLGIIYFIIDVEHFLGNILGYLMAITLIGNILIALIPRENKGLDYFYLILSVFAMSIVPIMNTIASLDVTNQSSRSIVSVILLMSLFLLGAIIAAKKKSSDYERSFFSIQYYQKKHTYLKVTSSILVMLLLVLGIYVSYVLLTGKSGGFIEMSLPGYLFFFSISTLAIVAIFLKIRTQYGGSLLNLLVTITGLSIAIIFSLPLFFTIFSLDEMETDFSDAFGVDWGENISENVEEHFATIPFSLTDYFLGKETLAYELKQDVLFYEGTEGVDDGLELRFDAYLPPKDRNDLPGNRSTLIRIHGGGWTIGDKGASNTAQVNKYFASQGYVVFDVQYGLSNVDKFVESAPVPEHIVGDFSIDDMVRHIGIFTRYLEENNAAFEANLDSVFVSGGSAGGQLANAVGLGLASNEYQDILSPALQVKGIIPVFPANGLSEGLGIDGSPELVDPSALVTENSPPALIFHGTEDGVVDPSVSKEFAATYDNNNNDAVLLMMPYAGHNGDWYFSSYYNQTFIYYMERFLYLNQ</sequence>
<feature type="transmembrane region" description="Helical" evidence="2">
    <location>
        <begin position="113"/>
        <end position="132"/>
    </location>
</feature>
<keyword evidence="2" id="KW-0812">Transmembrane</keyword>
<evidence type="ECO:0000313" key="4">
    <source>
        <dbReference type="EMBL" id="GGM27713.1"/>
    </source>
</evidence>
<feature type="transmembrane region" description="Helical" evidence="2">
    <location>
        <begin position="153"/>
        <end position="178"/>
    </location>
</feature>
<evidence type="ECO:0000256" key="2">
    <source>
        <dbReference type="SAM" id="Phobius"/>
    </source>
</evidence>
<keyword evidence="2" id="KW-1133">Transmembrane helix</keyword>
<feature type="transmembrane region" description="Helical" evidence="2">
    <location>
        <begin position="190"/>
        <end position="209"/>
    </location>
</feature>
<feature type="transmembrane region" description="Helical" evidence="2">
    <location>
        <begin position="50"/>
        <end position="69"/>
    </location>
</feature>
<gene>
    <name evidence="4" type="ORF">GCM10011351_11990</name>
</gene>
<dbReference type="EMBL" id="BMLG01000004">
    <property type="protein sequence ID" value="GGM27713.1"/>
    <property type="molecule type" value="Genomic_DNA"/>
</dbReference>
<comment type="caution">
    <text evidence="4">The sequence shown here is derived from an EMBL/GenBank/DDBJ whole genome shotgun (WGS) entry which is preliminary data.</text>
</comment>